<feature type="transmembrane region" description="Helical" evidence="1">
    <location>
        <begin position="97"/>
        <end position="117"/>
    </location>
</feature>
<organism evidence="2 3">
    <name type="scientific">Flavobacterium stagni</name>
    <dbReference type="NCBI Taxonomy" id="2506421"/>
    <lineage>
        <taxon>Bacteria</taxon>
        <taxon>Pseudomonadati</taxon>
        <taxon>Bacteroidota</taxon>
        <taxon>Flavobacteriia</taxon>
        <taxon>Flavobacteriales</taxon>
        <taxon>Flavobacteriaceae</taxon>
        <taxon>Flavobacterium</taxon>
    </lineage>
</organism>
<reference evidence="3" key="1">
    <citation type="submission" date="2019-01" db="EMBL/GenBank/DDBJ databases">
        <title>Cytophagaceae bacterium strain CAR-16.</title>
        <authorList>
            <person name="Chen W.-M."/>
        </authorList>
    </citation>
    <scope>NUCLEOTIDE SEQUENCE [LARGE SCALE GENOMIC DNA]</scope>
    <source>
        <strain evidence="3">WWJ-16</strain>
    </source>
</reference>
<dbReference type="Proteomes" id="UP000289857">
    <property type="component" value="Unassembled WGS sequence"/>
</dbReference>
<comment type="caution">
    <text evidence="2">The sequence shown here is derived from an EMBL/GenBank/DDBJ whole genome shotgun (WGS) entry which is preliminary data.</text>
</comment>
<name>A0A4Q1K7S8_9FLAO</name>
<dbReference type="EMBL" id="SBKN01000007">
    <property type="protein sequence ID" value="RXR21711.1"/>
    <property type="molecule type" value="Genomic_DNA"/>
</dbReference>
<gene>
    <name evidence="2" type="ORF">EQG61_11275</name>
</gene>
<accession>A0A4Q1K7S8</accession>
<evidence type="ECO:0000256" key="1">
    <source>
        <dbReference type="SAM" id="Phobius"/>
    </source>
</evidence>
<sequence>MGTLGALGAALVGAILWAVVTVATEHQIGYMALAIGLMVGFANRFLGKGLELKFGITGALLALIGCVLGNVFSLIGFVAQELGVGYFDALSFIDFGLIPEAMMEAFSPIDLLFYGIAMYEGFKFSFRVVETEENA</sequence>
<keyword evidence="1" id="KW-0472">Membrane</keyword>
<dbReference type="AlphaFoldDB" id="A0A4Q1K7S8"/>
<feature type="transmembrane region" description="Helical" evidence="1">
    <location>
        <begin position="58"/>
        <end position="77"/>
    </location>
</feature>
<dbReference type="OrthoDB" id="762068at2"/>
<proteinExistence type="predicted"/>
<evidence type="ECO:0000313" key="3">
    <source>
        <dbReference type="Proteomes" id="UP000289857"/>
    </source>
</evidence>
<keyword evidence="1" id="KW-0812">Transmembrane</keyword>
<keyword evidence="1" id="KW-1133">Transmembrane helix</keyword>
<evidence type="ECO:0000313" key="2">
    <source>
        <dbReference type="EMBL" id="RXR21711.1"/>
    </source>
</evidence>
<protein>
    <submittedName>
        <fullName evidence="2">Uncharacterized protein</fullName>
    </submittedName>
</protein>
<keyword evidence="3" id="KW-1185">Reference proteome</keyword>
<feature type="transmembrane region" description="Helical" evidence="1">
    <location>
        <begin position="28"/>
        <end position="46"/>
    </location>
</feature>